<evidence type="ECO:0000259" key="7">
    <source>
        <dbReference type="Pfam" id="PF00155"/>
    </source>
</evidence>
<dbReference type="InterPro" id="IPR015421">
    <property type="entry name" value="PyrdxlP-dep_Trfase_major"/>
</dbReference>
<dbReference type="GO" id="GO:0006520">
    <property type="term" value="P:amino acid metabolic process"/>
    <property type="evidence" value="ECO:0007669"/>
    <property type="project" value="InterPro"/>
</dbReference>
<dbReference type="Gene3D" id="3.90.1150.10">
    <property type="entry name" value="Aspartate Aminotransferase, domain 1"/>
    <property type="match status" value="1"/>
</dbReference>
<dbReference type="AlphaFoldDB" id="A0A9J6REG7"/>
<dbReference type="Gene3D" id="3.40.640.10">
    <property type="entry name" value="Type I PLP-dependent aspartate aminotransferase-like (Major domain)"/>
    <property type="match status" value="1"/>
</dbReference>
<dbReference type="Pfam" id="PF00155">
    <property type="entry name" value="Aminotran_1_2"/>
    <property type="match status" value="1"/>
</dbReference>
<dbReference type="RefSeq" id="WP_268780716.1">
    <property type="nucleotide sequence ID" value="NZ_JAPRAT010000025.1"/>
</dbReference>
<organism evidence="8 9">
    <name type="scientific">Natronobacillus azotifigens</name>
    <dbReference type="NCBI Taxonomy" id="472978"/>
    <lineage>
        <taxon>Bacteria</taxon>
        <taxon>Bacillati</taxon>
        <taxon>Bacillota</taxon>
        <taxon>Bacilli</taxon>
        <taxon>Bacillales</taxon>
        <taxon>Bacillaceae</taxon>
        <taxon>Natronobacillus</taxon>
    </lineage>
</organism>
<feature type="domain" description="Aminotransferase class I/classII large" evidence="7">
    <location>
        <begin position="29"/>
        <end position="375"/>
    </location>
</feature>
<dbReference type="GO" id="GO:0008483">
    <property type="term" value="F:transaminase activity"/>
    <property type="evidence" value="ECO:0007669"/>
    <property type="project" value="UniProtKB-KW"/>
</dbReference>
<evidence type="ECO:0000313" key="9">
    <source>
        <dbReference type="Proteomes" id="UP001084197"/>
    </source>
</evidence>
<dbReference type="InterPro" id="IPR015422">
    <property type="entry name" value="PyrdxlP-dep_Trfase_small"/>
</dbReference>
<dbReference type="PANTHER" id="PTHR46383">
    <property type="entry name" value="ASPARTATE AMINOTRANSFERASE"/>
    <property type="match status" value="1"/>
</dbReference>
<dbReference type="CDD" id="cd00609">
    <property type="entry name" value="AAT_like"/>
    <property type="match status" value="1"/>
</dbReference>
<dbReference type="EMBL" id="JAPRAT010000025">
    <property type="protein sequence ID" value="MCZ0703951.1"/>
    <property type="molecule type" value="Genomic_DNA"/>
</dbReference>
<dbReference type="InterPro" id="IPR015424">
    <property type="entry name" value="PyrdxlP-dep_Trfase"/>
</dbReference>
<evidence type="ECO:0000313" key="8">
    <source>
        <dbReference type="EMBL" id="MCZ0703951.1"/>
    </source>
</evidence>
<dbReference type="NCBIfam" id="NF005817">
    <property type="entry name" value="PRK07683.1"/>
    <property type="match status" value="1"/>
</dbReference>
<dbReference type="FunFam" id="3.40.640.10:FF:000033">
    <property type="entry name" value="Aspartate aminotransferase"/>
    <property type="match status" value="1"/>
</dbReference>
<keyword evidence="4 6" id="KW-0808">Transferase</keyword>
<keyword evidence="5" id="KW-0663">Pyridoxal phosphate</keyword>
<name>A0A9J6REG7_9BACI</name>
<evidence type="ECO:0000256" key="4">
    <source>
        <dbReference type="ARBA" id="ARBA00022679"/>
    </source>
</evidence>
<dbReference type="InterPro" id="IPR004838">
    <property type="entry name" value="NHTrfase_class1_PyrdxlP-BS"/>
</dbReference>
<evidence type="ECO:0000256" key="1">
    <source>
        <dbReference type="ARBA" id="ARBA00001933"/>
    </source>
</evidence>
<dbReference type="PRINTS" id="PR00753">
    <property type="entry name" value="ACCSYNTHASE"/>
</dbReference>
<protein>
    <recommendedName>
        <fullName evidence="6">Aminotransferase</fullName>
        <ecNumber evidence="6">2.6.1.-</ecNumber>
    </recommendedName>
</protein>
<dbReference type="SUPFAM" id="SSF53383">
    <property type="entry name" value="PLP-dependent transferases"/>
    <property type="match status" value="1"/>
</dbReference>
<reference evidence="8" key="1">
    <citation type="submission" date="2022-11" db="EMBL/GenBank/DDBJ databases">
        <title>WGS of Natronobacillus azotifigens 24KS-1, an anaerobic diazotrophic haloalkaliphile from soda-rich habitats.</title>
        <authorList>
            <person name="Sorokin D.Y."/>
            <person name="Merkel A.Y."/>
        </authorList>
    </citation>
    <scope>NUCLEOTIDE SEQUENCE</scope>
    <source>
        <strain evidence="8">24KS-1</strain>
    </source>
</reference>
<comment type="caution">
    <text evidence="8">The sequence shown here is derived from an EMBL/GenBank/DDBJ whole genome shotgun (WGS) entry which is preliminary data.</text>
</comment>
<dbReference type="InterPro" id="IPR004839">
    <property type="entry name" value="Aminotransferase_I/II_large"/>
</dbReference>
<comment type="similarity">
    <text evidence="2 6">Belongs to the class-I pyridoxal-phosphate-dependent aminotransferase family.</text>
</comment>
<sequence length="384" mass="43217">MEHLINTRVKNIEISGIRKFFNLVNEKNDILSLTIGQPDFFTPEHVKQTAIHAIQDNHTSYTPNAGILPLRNAVSEYVKELYQLDYKPEQVLITVGASQAIDITLRTLLNAGDEVLLPGPVYPGYQPLIELAGGKATYIDTSNDNFKLTVDQLEKHITPKTKCVIIPYPSNPTGVSLTETELRGLSDVLKKHHIFIITDEIYSALTYHEDHFSMARIEEIKEKTIVINGLSKSHAMTGWRIGFLLAPQWLAPHLTKVHQYNVSCATSISQHAALAAITNGKDDPIPMKQAYLERRDYVYQRLKKMGLEVIKPDGAFYFFFKINSELSSFDLALELVNTVGLALVPGDAFGSFGEGYIRLSYAYSLETLTEGLNRLEDYLQRSKR</sequence>
<keyword evidence="3 6" id="KW-0032">Aminotransferase</keyword>
<evidence type="ECO:0000256" key="2">
    <source>
        <dbReference type="ARBA" id="ARBA00007441"/>
    </source>
</evidence>
<dbReference type="InterPro" id="IPR050596">
    <property type="entry name" value="AspAT/PAT-like"/>
</dbReference>
<comment type="cofactor">
    <cofactor evidence="1 6">
        <name>pyridoxal 5'-phosphate</name>
        <dbReference type="ChEBI" id="CHEBI:597326"/>
    </cofactor>
</comment>
<proteinExistence type="inferred from homology"/>
<dbReference type="EC" id="2.6.1.-" evidence="6"/>
<dbReference type="PANTHER" id="PTHR46383:SF4">
    <property type="entry name" value="AMINOTRANSFERASE"/>
    <property type="match status" value="1"/>
</dbReference>
<dbReference type="PROSITE" id="PS00105">
    <property type="entry name" value="AA_TRANSFER_CLASS_1"/>
    <property type="match status" value="1"/>
</dbReference>
<evidence type="ECO:0000256" key="3">
    <source>
        <dbReference type="ARBA" id="ARBA00022576"/>
    </source>
</evidence>
<accession>A0A9J6REG7</accession>
<evidence type="ECO:0000256" key="6">
    <source>
        <dbReference type="RuleBase" id="RU000481"/>
    </source>
</evidence>
<dbReference type="Proteomes" id="UP001084197">
    <property type="component" value="Unassembled WGS sequence"/>
</dbReference>
<dbReference type="GO" id="GO:0030170">
    <property type="term" value="F:pyridoxal phosphate binding"/>
    <property type="evidence" value="ECO:0007669"/>
    <property type="project" value="InterPro"/>
</dbReference>
<evidence type="ECO:0000256" key="5">
    <source>
        <dbReference type="ARBA" id="ARBA00022898"/>
    </source>
</evidence>
<gene>
    <name evidence="8" type="ORF">OWO01_12085</name>
</gene>
<keyword evidence="9" id="KW-1185">Reference proteome</keyword>